<keyword evidence="1" id="KW-0732">Signal</keyword>
<evidence type="ECO:0000313" key="3">
    <source>
        <dbReference type="Proteomes" id="UP000801492"/>
    </source>
</evidence>
<accession>A0A8K0D0L9</accession>
<gene>
    <name evidence="2" type="ORF">ILUMI_11237</name>
</gene>
<proteinExistence type="predicted"/>
<dbReference type="AlphaFoldDB" id="A0A8K0D0L9"/>
<reference evidence="2" key="1">
    <citation type="submission" date="2019-08" db="EMBL/GenBank/DDBJ databases">
        <title>The genome of the North American firefly Photinus pyralis.</title>
        <authorList>
            <consortium name="Photinus pyralis genome working group"/>
            <person name="Fallon T.R."/>
            <person name="Sander Lower S.E."/>
            <person name="Weng J.-K."/>
        </authorList>
    </citation>
    <scope>NUCLEOTIDE SEQUENCE</scope>
    <source>
        <strain evidence="2">TRF0915ILg1</strain>
        <tissue evidence="2">Whole body</tissue>
    </source>
</reference>
<dbReference type="EMBL" id="VTPC01006410">
    <property type="protein sequence ID" value="KAF2894941.1"/>
    <property type="molecule type" value="Genomic_DNA"/>
</dbReference>
<dbReference type="OrthoDB" id="6817029at2759"/>
<protein>
    <submittedName>
        <fullName evidence="2">Uncharacterized protein</fullName>
    </submittedName>
</protein>
<evidence type="ECO:0000313" key="2">
    <source>
        <dbReference type="EMBL" id="KAF2894941.1"/>
    </source>
</evidence>
<feature type="chain" id="PRO_5035477555" evidence="1">
    <location>
        <begin position="21"/>
        <end position="175"/>
    </location>
</feature>
<organism evidence="2 3">
    <name type="scientific">Ignelater luminosus</name>
    <name type="common">Cucubano</name>
    <name type="synonym">Pyrophorus luminosus</name>
    <dbReference type="NCBI Taxonomy" id="2038154"/>
    <lineage>
        <taxon>Eukaryota</taxon>
        <taxon>Metazoa</taxon>
        <taxon>Ecdysozoa</taxon>
        <taxon>Arthropoda</taxon>
        <taxon>Hexapoda</taxon>
        <taxon>Insecta</taxon>
        <taxon>Pterygota</taxon>
        <taxon>Neoptera</taxon>
        <taxon>Endopterygota</taxon>
        <taxon>Coleoptera</taxon>
        <taxon>Polyphaga</taxon>
        <taxon>Elateriformia</taxon>
        <taxon>Elateroidea</taxon>
        <taxon>Elateridae</taxon>
        <taxon>Agrypninae</taxon>
        <taxon>Pyrophorini</taxon>
        <taxon>Ignelater</taxon>
    </lineage>
</organism>
<name>A0A8K0D0L9_IGNLU</name>
<dbReference type="Proteomes" id="UP000801492">
    <property type="component" value="Unassembled WGS sequence"/>
</dbReference>
<comment type="caution">
    <text evidence="2">The sequence shown here is derived from an EMBL/GenBank/DDBJ whole genome shotgun (WGS) entry which is preliminary data.</text>
</comment>
<keyword evidence="3" id="KW-1185">Reference proteome</keyword>
<evidence type="ECO:0000256" key="1">
    <source>
        <dbReference type="SAM" id="SignalP"/>
    </source>
</evidence>
<feature type="signal peptide" evidence="1">
    <location>
        <begin position="1"/>
        <end position="20"/>
    </location>
</feature>
<sequence>MNNPTAVTVLVSVCAAVAVAIQSNVQVFTKQQLIDKLPLHDGNFQAHAAISSQYREDCNSSIIPPDDGAGSYGDLIYSEPRSLDDLLLREIFVNYNVSNEEQIVFWNKMFWSKCVNHVKVLNFGRDRAFTKYVYVNNTMHQGGNVDINLLIPVGKEVRMFFEVFGRDMYALTSCD</sequence>